<dbReference type="Proteomes" id="UP000628984">
    <property type="component" value="Unassembled WGS sequence"/>
</dbReference>
<proteinExistence type="predicted"/>
<reference evidence="2" key="1">
    <citation type="journal article" date="2014" name="Int. J. Syst. Evol. Microbiol.">
        <title>Complete genome sequence of Corynebacterium casei LMG S-19264T (=DSM 44701T), isolated from a smear-ripened cheese.</title>
        <authorList>
            <consortium name="US DOE Joint Genome Institute (JGI-PGF)"/>
            <person name="Walter F."/>
            <person name="Albersmeier A."/>
            <person name="Kalinowski J."/>
            <person name="Ruckert C."/>
        </authorList>
    </citation>
    <scope>NUCLEOTIDE SEQUENCE</scope>
    <source>
        <strain evidence="2">KCTC 23714</strain>
    </source>
</reference>
<feature type="transmembrane region" description="Helical" evidence="1">
    <location>
        <begin position="57"/>
        <end position="79"/>
    </location>
</feature>
<keyword evidence="1" id="KW-0472">Membrane</keyword>
<keyword evidence="1" id="KW-0812">Transmembrane</keyword>
<dbReference type="RefSeq" id="WP_189632906.1">
    <property type="nucleotide sequence ID" value="NZ_BMYQ01000002.1"/>
</dbReference>
<feature type="transmembrane region" description="Helical" evidence="1">
    <location>
        <begin position="21"/>
        <end position="45"/>
    </location>
</feature>
<gene>
    <name evidence="2" type="ORF">GCM10011452_11730</name>
</gene>
<feature type="transmembrane region" description="Helical" evidence="1">
    <location>
        <begin position="216"/>
        <end position="239"/>
    </location>
</feature>
<dbReference type="AlphaFoldDB" id="A0A918MIM3"/>
<feature type="transmembrane region" description="Helical" evidence="1">
    <location>
        <begin position="188"/>
        <end position="210"/>
    </location>
</feature>
<evidence type="ECO:0000313" key="3">
    <source>
        <dbReference type="Proteomes" id="UP000628984"/>
    </source>
</evidence>
<name>A0A918MIM3_9RHOB</name>
<accession>A0A918MIM3</accession>
<reference evidence="2" key="2">
    <citation type="submission" date="2020-09" db="EMBL/GenBank/DDBJ databases">
        <authorList>
            <person name="Sun Q."/>
            <person name="Kim S."/>
        </authorList>
    </citation>
    <scope>NUCLEOTIDE SEQUENCE</scope>
    <source>
        <strain evidence="2">KCTC 23714</strain>
    </source>
</reference>
<evidence type="ECO:0008006" key="4">
    <source>
        <dbReference type="Google" id="ProtNLM"/>
    </source>
</evidence>
<dbReference type="EMBL" id="BMYQ01000002">
    <property type="protein sequence ID" value="GGW25567.1"/>
    <property type="molecule type" value="Genomic_DNA"/>
</dbReference>
<sequence length="249" mass="26101">MKAWQIFVHSIRQVFGNLPEALQISGLIYLAQMAASIAMGAAPNLMGTPEADPTPGAALAIFVSALIFLLSTLWIAVAWHRFVLTGERPAGYVPALQGGRVMRYAGRSILIALVVIAMAGVLAIAFGGLYYALVASPEVASLLTVLSVMVPILTVLYRLSAVLPGVALDRAVGFADGWVATTGESGTILTLAFLSGVASIVMGIPLSLLAPGSLAALLWEVVAGWIQVMVSASILTTLYGHYIEKRPLV</sequence>
<protein>
    <recommendedName>
        <fullName evidence="4">Glycerophosphoryl diester phosphodiesterase membrane domain-containing protein</fullName>
    </recommendedName>
</protein>
<evidence type="ECO:0000256" key="1">
    <source>
        <dbReference type="SAM" id="Phobius"/>
    </source>
</evidence>
<keyword evidence="1" id="KW-1133">Transmembrane helix</keyword>
<feature type="transmembrane region" description="Helical" evidence="1">
    <location>
        <begin position="109"/>
        <end position="133"/>
    </location>
</feature>
<organism evidence="2 3">
    <name type="scientific">Gemmobacter lanyuensis</name>
    <dbReference type="NCBI Taxonomy" id="1054497"/>
    <lineage>
        <taxon>Bacteria</taxon>
        <taxon>Pseudomonadati</taxon>
        <taxon>Pseudomonadota</taxon>
        <taxon>Alphaproteobacteria</taxon>
        <taxon>Rhodobacterales</taxon>
        <taxon>Paracoccaceae</taxon>
        <taxon>Gemmobacter</taxon>
    </lineage>
</organism>
<keyword evidence="3" id="KW-1185">Reference proteome</keyword>
<feature type="transmembrane region" description="Helical" evidence="1">
    <location>
        <begin position="139"/>
        <end position="160"/>
    </location>
</feature>
<evidence type="ECO:0000313" key="2">
    <source>
        <dbReference type="EMBL" id="GGW25567.1"/>
    </source>
</evidence>
<comment type="caution">
    <text evidence="2">The sequence shown here is derived from an EMBL/GenBank/DDBJ whole genome shotgun (WGS) entry which is preliminary data.</text>
</comment>